<dbReference type="InterPro" id="IPR039430">
    <property type="entry name" value="Thymidylate_kin-like_dom"/>
</dbReference>
<evidence type="ECO:0000259" key="8">
    <source>
        <dbReference type="Pfam" id="PF02223"/>
    </source>
</evidence>
<name>A0A9P6GW85_9MICR</name>
<evidence type="ECO:0000256" key="4">
    <source>
        <dbReference type="ARBA" id="ARBA00022727"/>
    </source>
</evidence>
<dbReference type="SUPFAM" id="SSF52540">
    <property type="entry name" value="P-loop containing nucleoside triphosphate hydrolases"/>
    <property type="match status" value="1"/>
</dbReference>
<dbReference type="GO" id="GO:0005524">
    <property type="term" value="F:ATP binding"/>
    <property type="evidence" value="ECO:0007669"/>
    <property type="project" value="UniProtKB-KW"/>
</dbReference>
<comment type="similarity">
    <text evidence="1">Belongs to the thymidylate kinase family.</text>
</comment>
<dbReference type="GO" id="GO:0004798">
    <property type="term" value="F:dTMP kinase activity"/>
    <property type="evidence" value="ECO:0007669"/>
    <property type="project" value="UniProtKB-EC"/>
</dbReference>
<evidence type="ECO:0000256" key="7">
    <source>
        <dbReference type="ARBA" id="ARBA00022840"/>
    </source>
</evidence>
<dbReference type="GO" id="GO:0004550">
    <property type="term" value="F:nucleoside diphosphate kinase activity"/>
    <property type="evidence" value="ECO:0007669"/>
    <property type="project" value="TreeGrafter"/>
</dbReference>
<dbReference type="GO" id="GO:0005634">
    <property type="term" value="C:nucleus"/>
    <property type="evidence" value="ECO:0007669"/>
    <property type="project" value="TreeGrafter"/>
</dbReference>
<feature type="domain" description="Thymidylate kinase-like" evidence="8">
    <location>
        <begin position="8"/>
        <end position="180"/>
    </location>
</feature>
<dbReference type="GO" id="GO:0006227">
    <property type="term" value="P:dUDP biosynthetic process"/>
    <property type="evidence" value="ECO:0007669"/>
    <property type="project" value="TreeGrafter"/>
</dbReference>
<organism evidence="9 10">
    <name type="scientific">Nosema granulosis</name>
    <dbReference type="NCBI Taxonomy" id="83296"/>
    <lineage>
        <taxon>Eukaryota</taxon>
        <taxon>Fungi</taxon>
        <taxon>Fungi incertae sedis</taxon>
        <taxon>Microsporidia</taxon>
        <taxon>Nosematidae</taxon>
        <taxon>Nosema</taxon>
    </lineage>
</organism>
<evidence type="ECO:0000256" key="5">
    <source>
        <dbReference type="ARBA" id="ARBA00022741"/>
    </source>
</evidence>
<dbReference type="Gene3D" id="3.40.50.300">
    <property type="entry name" value="P-loop containing nucleotide triphosphate hydrolases"/>
    <property type="match status" value="1"/>
</dbReference>
<dbReference type="OrthoDB" id="425602at2759"/>
<keyword evidence="6 9" id="KW-0418">Kinase</keyword>
<dbReference type="Pfam" id="PF02223">
    <property type="entry name" value="Thymidylate_kin"/>
    <property type="match status" value="1"/>
</dbReference>
<dbReference type="PANTHER" id="PTHR10344">
    <property type="entry name" value="THYMIDYLATE KINASE"/>
    <property type="match status" value="1"/>
</dbReference>
<protein>
    <recommendedName>
        <fullName evidence="2">dTMP kinase</fullName>
        <ecNumber evidence="2">2.7.4.9</ecNumber>
    </recommendedName>
</protein>
<sequence length="201" mass="22823">MFGLFVVVEGVDKSGKTTVVRELYEALSKNYPVKKISFPDRSTAIGTILDKYLKGIVDMSPEATHLLFTADRYEKKREIEELSRNNILICDRYSWSGITSTVAKGIDLGWCLETERLLPKADITLYLEADIEVISRRRGFGDEVLETTEIQHKIKDCFGQMRDYSENVVVLDATKSVEDITAIAVKHVLRCLEKKNQINSV</sequence>
<keyword evidence="10" id="KW-1185">Reference proteome</keyword>
<dbReference type="GO" id="GO:0006233">
    <property type="term" value="P:dTDP biosynthetic process"/>
    <property type="evidence" value="ECO:0007669"/>
    <property type="project" value="InterPro"/>
</dbReference>
<dbReference type="GO" id="GO:0005739">
    <property type="term" value="C:mitochondrion"/>
    <property type="evidence" value="ECO:0007669"/>
    <property type="project" value="TreeGrafter"/>
</dbReference>
<dbReference type="InterPro" id="IPR018094">
    <property type="entry name" value="Thymidylate_kinase"/>
</dbReference>
<evidence type="ECO:0000256" key="1">
    <source>
        <dbReference type="ARBA" id="ARBA00009776"/>
    </source>
</evidence>
<comment type="caution">
    <text evidence="9">The sequence shown here is derived from an EMBL/GenBank/DDBJ whole genome shotgun (WGS) entry which is preliminary data.</text>
</comment>
<dbReference type="EC" id="2.7.4.9" evidence="2"/>
<dbReference type="AlphaFoldDB" id="A0A9P6GW85"/>
<dbReference type="PANTHER" id="PTHR10344:SF1">
    <property type="entry name" value="THYMIDYLATE KINASE"/>
    <property type="match status" value="1"/>
</dbReference>
<dbReference type="HAMAP" id="MF_00165">
    <property type="entry name" value="Thymidylate_kinase"/>
    <property type="match status" value="1"/>
</dbReference>
<accession>A0A9P6GW85</accession>
<dbReference type="GO" id="GO:0005829">
    <property type="term" value="C:cytosol"/>
    <property type="evidence" value="ECO:0007669"/>
    <property type="project" value="TreeGrafter"/>
</dbReference>
<evidence type="ECO:0000313" key="9">
    <source>
        <dbReference type="EMBL" id="KAF9761400.1"/>
    </source>
</evidence>
<keyword evidence="4" id="KW-0545">Nucleotide biosynthesis</keyword>
<evidence type="ECO:0000256" key="2">
    <source>
        <dbReference type="ARBA" id="ARBA00012980"/>
    </source>
</evidence>
<dbReference type="InterPro" id="IPR027417">
    <property type="entry name" value="P-loop_NTPase"/>
</dbReference>
<keyword evidence="5" id="KW-0547">Nucleotide-binding</keyword>
<proteinExistence type="inferred from homology"/>
<evidence type="ECO:0000256" key="3">
    <source>
        <dbReference type="ARBA" id="ARBA00022679"/>
    </source>
</evidence>
<evidence type="ECO:0000256" key="6">
    <source>
        <dbReference type="ARBA" id="ARBA00022777"/>
    </source>
</evidence>
<dbReference type="CDD" id="cd01672">
    <property type="entry name" value="TMPK"/>
    <property type="match status" value="1"/>
</dbReference>
<keyword evidence="3" id="KW-0808">Transferase</keyword>
<evidence type="ECO:0000313" key="10">
    <source>
        <dbReference type="Proteomes" id="UP000740883"/>
    </source>
</evidence>
<dbReference type="Proteomes" id="UP000740883">
    <property type="component" value="Unassembled WGS sequence"/>
</dbReference>
<dbReference type="NCBIfam" id="TIGR00041">
    <property type="entry name" value="DTMP_kinase"/>
    <property type="match status" value="1"/>
</dbReference>
<dbReference type="EMBL" id="SBJO01000346">
    <property type="protein sequence ID" value="KAF9761400.1"/>
    <property type="molecule type" value="Genomic_DNA"/>
</dbReference>
<gene>
    <name evidence="9" type="ORF">NGRA_2678</name>
</gene>
<reference evidence="9 10" key="1">
    <citation type="journal article" date="2020" name="Genome Biol. Evol.">
        <title>Comparative genomics of strictly vertically transmitted, feminizing microsporidia endosymbionts of amphipod crustaceans.</title>
        <authorList>
            <person name="Cormier A."/>
            <person name="Chebbi M.A."/>
            <person name="Giraud I."/>
            <person name="Wattier R."/>
            <person name="Teixeira M."/>
            <person name="Gilbert C."/>
            <person name="Rigaud T."/>
            <person name="Cordaux R."/>
        </authorList>
    </citation>
    <scope>NUCLEOTIDE SEQUENCE [LARGE SCALE GENOMIC DNA]</scope>
    <source>
        <strain evidence="9 10">Ou3-Ou53</strain>
    </source>
</reference>
<dbReference type="GO" id="GO:0006235">
    <property type="term" value="P:dTTP biosynthetic process"/>
    <property type="evidence" value="ECO:0007669"/>
    <property type="project" value="TreeGrafter"/>
</dbReference>
<keyword evidence="7" id="KW-0067">ATP-binding</keyword>